<dbReference type="EMBL" id="VXIV02002003">
    <property type="protein sequence ID" value="KAF6027973.1"/>
    <property type="molecule type" value="Genomic_DNA"/>
</dbReference>
<dbReference type="Proteomes" id="UP000593567">
    <property type="component" value="Unassembled WGS sequence"/>
</dbReference>
<comment type="similarity">
    <text evidence="1 9">Belongs to the TRAFAC class myosin-kinesin ATPase superfamily. Myosin family.</text>
</comment>
<evidence type="ECO:0000256" key="8">
    <source>
        <dbReference type="ARBA" id="ARBA00023203"/>
    </source>
</evidence>
<accession>A0A7J7JQ16</accession>
<dbReference type="SUPFAM" id="SSF52540">
    <property type="entry name" value="P-loop containing nucleoside triphosphate hydrolases"/>
    <property type="match status" value="1"/>
</dbReference>
<dbReference type="GO" id="GO:0045177">
    <property type="term" value="C:apical part of cell"/>
    <property type="evidence" value="ECO:0007669"/>
    <property type="project" value="UniProtKB-ARBA"/>
</dbReference>
<keyword evidence="2" id="KW-0547">Nucleotide-binding</keyword>
<keyword evidence="6 9" id="KW-0518">Myosin</keyword>
<keyword evidence="3" id="KW-0067">ATP-binding</keyword>
<evidence type="ECO:0000313" key="14">
    <source>
        <dbReference type="Proteomes" id="UP000593567"/>
    </source>
</evidence>
<dbReference type="Gene3D" id="1.10.10.820">
    <property type="match status" value="1"/>
</dbReference>
<dbReference type="FunFam" id="3.30.70.1590:FF:000001">
    <property type="entry name" value="Myosin heavy chain"/>
    <property type="match status" value="1"/>
</dbReference>
<dbReference type="GO" id="GO:0005737">
    <property type="term" value="C:cytoplasm"/>
    <property type="evidence" value="ECO:0007669"/>
    <property type="project" value="TreeGrafter"/>
</dbReference>
<evidence type="ECO:0000256" key="3">
    <source>
        <dbReference type="ARBA" id="ARBA00022840"/>
    </source>
</evidence>
<evidence type="ECO:0000256" key="1">
    <source>
        <dbReference type="ARBA" id="ARBA00008314"/>
    </source>
</evidence>
<feature type="region of interest" description="Disordered" evidence="11">
    <location>
        <begin position="1013"/>
        <end position="1056"/>
    </location>
</feature>
<comment type="caution">
    <text evidence="13">The sequence shown here is derived from an EMBL/GenBank/DDBJ whole genome shotgun (WGS) entry which is preliminary data.</text>
</comment>
<gene>
    <name evidence="13" type="ORF">EB796_013724</name>
</gene>
<dbReference type="InterPro" id="IPR001609">
    <property type="entry name" value="Myosin_head_motor_dom-like"/>
</dbReference>
<evidence type="ECO:0000313" key="13">
    <source>
        <dbReference type="EMBL" id="KAF6027973.1"/>
    </source>
</evidence>
<dbReference type="InterPro" id="IPR000048">
    <property type="entry name" value="IQ_motif_EF-hand-BS"/>
</dbReference>
<dbReference type="FunFam" id="1.20.120.720:FF:000001">
    <property type="entry name" value="Myosin heavy chain, muscle"/>
    <property type="match status" value="1"/>
</dbReference>
<protein>
    <submittedName>
        <fullName evidence="13">Mhc2</fullName>
    </submittedName>
</protein>
<dbReference type="Gene3D" id="1.20.58.530">
    <property type="match status" value="1"/>
</dbReference>
<reference evidence="13" key="1">
    <citation type="submission" date="2020-06" db="EMBL/GenBank/DDBJ databases">
        <title>Draft genome of Bugula neritina, a colonial animal packing powerful symbionts and potential medicines.</title>
        <authorList>
            <person name="Rayko M."/>
        </authorList>
    </citation>
    <scope>NUCLEOTIDE SEQUENCE [LARGE SCALE GENOMIC DNA]</scope>
    <source>
        <strain evidence="13">Kwan_BN1</strain>
    </source>
</reference>
<dbReference type="GO" id="GO:0007015">
    <property type="term" value="P:actin filament organization"/>
    <property type="evidence" value="ECO:0007669"/>
    <property type="project" value="TreeGrafter"/>
</dbReference>
<dbReference type="PANTHER" id="PTHR13140:SF857">
    <property type="entry name" value="MYOSIN-11"/>
    <property type="match status" value="1"/>
</dbReference>
<comment type="caution">
    <text evidence="9">Lacks conserved residue(s) required for the propagation of feature annotation.</text>
</comment>
<evidence type="ECO:0000256" key="5">
    <source>
        <dbReference type="ARBA" id="ARBA00023054"/>
    </source>
</evidence>
<evidence type="ECO:0000256" key="10">
    <source>
        <dbReference type="SAM" id="Coils"/>
    </source>
</evidence>
<feature type="domain" description="Myosin motor" evidence="12">
    <location>
        <begin position="1"/>
        <end position="570"/>
    </location>
</feature>
<dbReference type="Gene3D" id="1.20.120.720">
    <property type="entry name" value="Myosin VI head, motor domain, U50 subdomain"/>
    <property type="match status" value="1"/>
</dbReference>
<dbReference type="InterPro" id="IPR027417">
    <property type="entry name" value="P-loop_NTPase"/>
</dbReference>
<dbReference type="PANTHER" id="PTHR13140">
    <property type="entry name" value="MYOSIN"/>
    <property type="match status" value="1"/>
</dbReference>
<keyword evidence="4" id="KW-0112">Calmodulin-binding</keyword>
<evidence type="ECO:0000256" key="6">
    <source>
        <dbReference type="ARBA" id="ARBA00023123"/>
    </source>
</evidence>
<dbReference type="Gene3D" id="1.20.5.340">
    <property type="match status" value="2"/>
</dbReference>
<dbReference type="AlphaFoldDB" id="A0A7J7JQ16"/>
<sequence length="1056" mass="122853">MSSSLALNLMMNIYYYISPMEAFGNAKTIKNDNSSRFGKFIRINFDNSGYISGANIESYLLEKSRLIRQNPDERSFHIVYQLVSGSSPQLKKDLLLEDLKNYSFMTNGAIPVAGVDDSDMLRETTEAMTIMGMPPEEQAAVFKCVSGVMLMGNMKFKTERNTDQAVLPDNTTAQKISKLFGVNVTDFTKAFLRPRIKVGRDYVTKAQTKEQVEFAVEAISKAVYERMFKWLVARINKSLDRTKRQGASFIGILDIAGFEIFDMNSFEQLCINYTNEKLQQLFNHTMFILEQEEYQREGIDWKFIDFGLDLQPTIELLEKPLGVLALLDEECWFPKATDKSFTEKLIAQHSNHPKFEKPEFRANSDFRVIHYAGSVPYNSAQWLVKNMDPLNENVVALLQSSNDNFMQGIWKDAEIVGLGAAQSSDSTFGARTRKGMFRTVGQLYKEQLSKLMVTLRNTNPNFVRCIIPNHEKRAGKIDSHLVLEQLRCNGVLEGIRICRQGFPNRIIFQEFRTRYELLTPNAIPKGFMDGKKCCERMIQALELDPNLYRIGQSKIFFRAGVLAHLEEERDLKLSEIIIRFQAYARGMLARRNYQKRLQQLSAIRIIQRNCAAYLKLRNWQWWRLFTKVKPLLQVTKADEDLKVKEEEMKKLADLASKREADLKEYESRQQQLISEKNELSEQLQAERELCQEADEERAHLAARKREMEDAISEMENRLEEADDVIGRMESDKAQNQKLLRDLEEQLEDEEQQRQKLQLEKVTTESKVKKLEEDLAVFTDNNTKLSKDRKMLEEKLAEMTSNLAEEEEKSKGLGKLKTKYEQIIADLEEKLRKEQEARKELEKMRRRLEQEISELRDQLADKENQISDLQLRWLRETRSCSILSPPVTILCRKMYVCMVLYRKNQLQKALREMEGELNDLKDDFDTEKKNRQRADQQRKDLSEELEALKTELEETTETGAVQQQIRLEREQQVEKLKKSLEQESAQKTAQLTEVKQKYSAQIESLNNELDNLKKTKSGIDKAKSNLESENAELDQELKQMSTARNESERKRSSWKLR</sequence>
<dbReference type="FunFam" id="1.20.58.530:FF:000003">
    <property type="entry name" value="Myosin heavy chain 10"/>
    <property type="match status" value="1"/>
</dbReference>
<dbReference type="Gene3D" id="1.20.5.4820">
    <property type="match status" value="1"/>
</dbReference>
<dbReference type="GO" id="GO:0051015">
    <property type="term" value="F:actin filament binding"/>
    <property type="evidence" value="ECO:0007669"/>
    <property type="project" value="TreeGrafter"/>
</dbReference>
<dbReference type="GO" id="GO:0005516">
    <property type="term" value="F:calmodulin binding"/>
    <property type="evidence" value="ECO:0007669"/>
    <property type="project" value="UniProtKB-KW"/>
</dbReference>
<dbReference type="GO" id="GO:0016459">
    <property type="term" value="C:myosin complex"/>
    <property type="evidence" value="ECO:0007669"/>
    <property type="project" value="UniProtKB-KW"/>
</dbReference>
<dbReference type="GO" id="GO:0000146">
    <property type="term" value="F:microfilament motor activity"/>
    <property type="evidence" value="ECO:0007669"/>
    <property type="project" value="TreeGrafter"/>
</dbReference>
<evidence type="ECO:0000256" key="4">
    <source>
        <dbReference type="ARBA" id="ARBA00022860"/>
    </source>
</evidence>
<dbReference type="CDD" id="cd01377">
    <property type="entry name" value="MYSc_class_II"/>
    <property type="match status" value="1"/>
</dbReference>
<dbReference type="PRINTS" id="PR00193">
    <property type="entry name" value="MYOSINHEAVY"/>
</dbReference>
<feature type="coiled-coil region" evidence="10">
    <location>
        <begin position="634"/>
        <end position="871"/>
    </location>
</feature>
<dbReference type="InterPro" id="IPR002928">
    <property type="entry name" value="Myosin_tail"/>
</dbReference>
<dbReference type="PROSITE" id="PS51456">
    <property type="entry name" value="MYOSIN_MOTOR"/>
    <property type="match status" value="1"/>
</dbReference>
<dbReference type="Pfam" id="PF01576">
    <property type="entry name" value="Myosin_tail_1"/>
    <property type="match status" value="1"/>
</dbReference>
<evidence type="ECO:0000256" key="7">
    <source>
        <dbReference type="ARBA" id="ARBA00023175"/>
    </source>
</evidence>
<evidence type="ECO:0000256" key="9">
    <source>
        <dbReference type="PROSITE-ProRule" id="PRU00782"/>
    </source>
</evidence>
<dbReference type="FunFam" id="1.20.5.340:FF:000007">
    <property type="entry name" value="Myosin heavy chain, non-muscle"/>
    <property type="match status" value="1"/>
</dbReference>
<dbReference type="InterPro" id="IPR036961">
    <property type="entry name" value="Kinesin_motor_dom_sf"/>
</dbReference>
<keyword evidence="14" id="KW-1185">Reference proteome</keyword>
<feature type="region of interest" description="Actin-binding" evidence="9">
    <location>
        <begin position="448"/>
        <end position="470"/>
    </location>
</feature>
<keyword evidence="8 9" id="KW-0009">Actin-binding</keyword>
<name>A0A7J7JQ16_BUGNE</name>
<dbReference type="FunFam" id="1.10.10.820:FF:000001">
    <property type="entry name" value="Myosin heavy chain"/>
    <property type="match status" value="1"/>
</dbReference>
<keyword evidence="5 10" id="KW-0175">Coiled coil</keyword>
<dbReference type="GO" id="GO:0016020">
    <property type="term" value="C:membrane"/>
    <property type="evidence" value="ECO:0007669"/>
    <property type="project" value="TreeGrafter"/>
</dbReference>
<evidence type="ECO:0000256" key="2">
    <source>
        <dbReference type="ARBA" id="ARBA00022741"/>
    </source>
</evidence>
<organism evidence="13 14">
    <name type="scientific">Bugula neritina</name>
    <name type="common">Brown bryozoan</name>
    <name type="synonym">Sertularia neritina</name>
    <dbReference type="NCBI Taxonomy" id="10212"/>
    <lineage>
        <taxon>Eukaryota</taxon>
        <taxon>Metazoa</taxon>
        <taxon>Spiralia</taxon>
        <taxon>Lophotrochozoa</taxon>
        <taxon>Bryozoa</taxon>
        <taxon>Gymnolaemata</taxon>
        <taxon>Cheilostomatida</taxon>
        <taxon>Flustrina</taxon>
        <taxon>Buguloidea</taxon>
        <taxon>Bugulidae</taxon>
        <taxon>Bugula</taxon>
    </lineage>
</organism>
<proteinExistence type="inferred from homology"/>
<dbReference type="Gene3D" id="3.40.850.10">
    <property type="entry name" value="Kinesin motor domain"/>
    <property type="match status" value="1"/>
</dbReference>
<evidence type="ECO:0000259" key="12">
    <source>
        <dbReference type="PROSITE" id="PS51456"/>
    </source>
</evidence>
<dbReference type="Pfam" id="PF00063">
    <property type="entry name" value="Myosin_head"/>
    <property type="match status" value="1"/>
</dbReference>
<dbReference type="OrthoDB" id="10055605at2759"/>
<keyword evidence="7" id="KW-0505">Motor protein</keyword>
<dbReference type="SMART" id="SM00242">
    <property type="entry name" value="MYSc"/>
    <property type="match status" value="1"/>
</dbReference>
<dbReference type="SMART" id="SM00015">
    <property type="entry name" value="IQ"/>
    <property type="match status" value="1"/>
</dbReference>
<dbReference type="PROSITE" id="PS50096">
    <property type="entry name" value="IQ"/>
    <property type="match status" value="1"/>
</dbReference>
<evidence type="ECO:0000256" key="11">
    <source>
        <dbReference type="SAM" id="MobiDB-lite"/>
    </source>
</evidence>
<dbReference type="GO" id="GO:0005524">
    <property type="term" value="F:ATP binding"/>
    <property type="evidence" value="ECO:0007669"/>
    <property type="project" value="UniProtKB-KW"/>
</dbReference>
<dbReference type="SUPFAM" id="SSF90257">
    <property type="entry name" value="Myosin rod fragments"/>
    <property type="match status" value="2"/>
</dbReference>
<feature type="compositionally biased region" description="Basic and acidic residues" evidence="11">
    <location>
        <begin position="1013"/>
        <end position="1025"/>
    </location>
</feature>
<dbReference type="FunFam" id="1.20.5.4820:FF:000002">
    <property type="entry name" value="Myosin heavy chain 10"/>
    <property type="match status" value="1"/>
</dbReference>